<dbReference type="InterPro" id="IPR000210">
    <property type="entry name" value="BTB/POZ_dom"/>
</dbReference>
<dbReference type="PANTHER" id="PTHR45632:SF3">
    <property type="entry name" value="KELCH-LIKE PROTEIN 32"/>
    <property type="match status" value="1"/>
</dbReference>
<dbReference type="PRINTS" id="PR00501">
    <property type="entry name" value="KELCHREPEAT"/>
</dbReference>
<dbReference type="InterPro" id="IPR030608">
    <property type="entry name" value="KLHL10_BTB/POZ"/>
</dbReference>
<dbReference type="SUPFAM" id="SSF117281">
    <property type="entry name" value="Kelch motif"/>
    <property type="match status" value="1"/>
</dbReference>
<dbReference type="GO" id="GO:0048873">
    <property type="term" value="P:homeostasis of number of cells within a tissue"/>
    <property type="evidence" value="ECO:0007669"/>
    <property type="project" value="Ensembl"/>
</dbReference>
<dbReference type="GO" id="GO:0000902">
    <property type="term" value="P:cell morphogenesis"/>
    <property type="evidence" value="ECO:0007669"/>
    <property type="project" value="Ensembl"/>
</dbReference>
<dbReference type="Pfam" id="PF00651">
    <property type="entry name" value="BTB"/>
    <property type="match status" value="1"/>
</dbReference>
<dbReference type="FunFam" id="2.120.10.80:FF:000041">
    <property type="entry name" value="kelch-like protein 10 isoform X2"/>
    <property type="match status" value="1"/>
</dbReference>
<dbReference type="GeneTree" id="ENSGT00940000154664"/>
<dbReference type="Gene3D" id="1.25.40.420">
    <property type="match status" value="1"/>
</dbReference>
<dbReference type="FunFam" id="1.25.40.420:FF:000001">
    <property type="entry name" value="Kelch-like family member 12"/>
    <property type="match status" value="1"/>
</dbReference>
<dbReference type="Gene3D" id="2.120.10.80">
    <property type="entry name" value="Kelch-type beta propeller"/>
    <property type="match status" value="1"/>
</dbReference>
<evidence type="ECO:0000313" key="5">
    <source>
        <dbReference type="Ensembl" id="ENSABRP00000010362.1"/>
    </source>
</evidence>
<evidence type="ECO:0000259" key="4">
    <source>
        <dbReference type="PROSITE" id="PS50097"/>
    </source>
</evidence>
<evidence type="ECO:0000256" key="3">
    <source>
        <dbReference type="SAM" id="MobiDB-lite"/>
    </source>
</evidence>
<evidence type="ECO:0000256" key="1">
    <source>
        <dbReference type="ARBA" id="ARBA00022441"/>
    </source>
</evidence>
<dbReference type="InterPro" id="IPR015915">
    <property type="entry name" value="Kelch-typ_b-propeller"/>
</dbReference>
<organism evidence="5 6">
    <name type="scientific">Anser brachyrhynchus</name>
    <name type="common">Pink-footed goose</name>
    <dbReference type="NCBI Taxonomy" id="132585"/>
    <lineage>
        <taxon>Eukaryota</taxon>
        <taxon>Metazoa</taxon>
        <taxon>Chordata</taxon>
        <taxon>Craniata</taxon>
        <taxon>Vertebrata</taxon>
        <taxon>Euteleostomi</taxon>
        <taxon>Archelosauria</taxon>
        <taxon>Archosauria</taxon>
        <taxon>Dinosauria</taxon>
        <taxon>Saurischia</taxon>
        <taxon>Theropoda</taxon>
        <taxon>Coelurosauria</taxon>
        <taxon>Aves</taxon>
        <taxon>Neognathae</taxon>
        <taxon>Galloanserae</taxon>
        <taxon>Anseriformes</taxon>
        <taxon>Anatidae</taxon>
        <taxon>Anserinae</taxon>
        <taxon>Anser</taxon>
    </lineage>
</organism>
<dbReference type="Pfam" id="PF01344">
    <property type="entry name" value="Kelch_1"/>
    <property type="match status" value="6"/>
</dbReference>
<dbReference type="AlphaFoldDB" id="A0A8B9I5G6"/>
<keyword evidence="6" id="KW-1185">Reference proteome</keyword>
<dbReference type="CDD" id="cd18240">
    <property type="entry name" value="BTB_POZ_KLHL10"/>
    <property type="match status" value="1"/>
</dbReference>
<reference evidence="5" key="2">
    <citation type="submission" date="2025-09" db="UniProtKB">
        <authorList>
            <consortium name="Ensembl"/>
        </authorList>
    </citation>
    <scope>IDENTIFICATION</scope>
</reference>
<keyword evidence="1" id="KW-0880">Kelch repeat</keyword>
<dbReference type="SMART" id="SM00225">
    <property type="entry name" value="BTB"/>
    <property type="match status" value="1"/>
</dbReference>
<dbReference type="GO" id="GO:0005737">
    <property type="term" value="C:cytoplasm"/>
    <property type="evidence" value="ECO:0007669"/>
    <property type="project" value="Ensembl"/>
</dbReference>
<gene>
    <name evidence="5" type="primary">KLHL10</name>
</gene>
<evidence type="ECO:0000313" key="6">
    <source>
        <dbReference type="Proteomes" id="UP000694426"/>
    </source>
</evidence>
<dbReference type="SMART" id="SM00875">
    <property type="entry name" value="BACK"/>
    <property type="match status" value="1"/>
</dbReference>
<dbReference type="Gene3D" id="3.30.710.10">
    <property type="entry name" value="Potassium Channel Kv1.1, Chain A"/>
    <property type="match status" value="1"/>
</dbReference>
<dbReference type="PANTHER" id="PTHR45632">
    <property type="entry name" value="LD33804P"/>
    <property type="match status" value="1"/>
</dbReference>
<evidence type="ECO:0000256" key="2">
    <source>
        <dbReference type="ARBA" id="ARBA00022737"/>
    </source>
</evidence>
<feature type="domain" description="BTB" evidence="4">
    <location>
        <begin position="105"/>
        <end position="172"/>
    </location>
</feature>
<dbReference type="Pfam" id="PF07707">
    <property type="entry name" value="BACK"/>
    <property type="match status" value="1"/>
</dbReference>
<proteinExistence type="predicted"/>
<dbReference type="InterPro" id="IPR006652">
    <property type="entry name" value="Kelch_1"/>
</dbReference>
<dbReference type="InterPro" id="IPR017096">
    <property type="entry name" value="BTB-kelch_protein"/>
</dbReference>
<sequence length="673" mass="75356">MKASTEHAGDAWPAASSRDAGAQYLQLAAPLLLDGPDYPQHALRPQDADRGLLQLRHLQAESPPPGSDMDDTSAPTSSSASQMERKMSAMACEVFNELRLEGKLCDVIINVNGFEFNAHKNILCSCSHYFRALFTSGWNNKEKIVYKIPGISPEMMNLIIEYAYTRTVPVTTENVQNLLCAADQFNIMGIVRLCCEFLKSQLCLENCIGICRLTNCYHCPNLQQTAYTFILHNFEELINVSAEFLDLSVDELKGIIEKDELNVKQEDVVFEAILKWIAHDPQNRKQYISVLLSKVRLALMQADHFMKKVKMHDYVKDNEDCKPIIISALTAMYDLSTNGPSASDFINPLTRPRLPYAILFAIGGWSGGSPTNAIETYDARADKWVNVTCQEESPRAYHGSAFLKGFVYVIGGFDSVDYFNSVKRFDPLRKTWHQVAPMHSRRCYVSVTVLNDCIYAMGGFDGYTRLSTAERYEPETNQWTLIAPMQEQRSDAGATTLYDKVYICGGFNGNECLSTAEVYDATTNQWTFISPMRSRRSGVGVIAYGRQVYAVGGFDGVNRLRSVEAYSPIANTWRTVPTMFNPRSNFGIEVVDDLLFVVGGFNGFSTTFNVECYDEKADDWYDAHDMGIYRSALSCCVVPGLSNVGEYAARRDYSVESLQTEVKHTSSTSTLPV</sequence>
<dbReference type="GO" id="GO:0009566">
    <property type="term" value="P:fertilization"/>
    <property type="evidence" value="ECO:0007669"/>
    <property type="project" value="Ensembl"/>
</dbReference>
<dbReference type="Proteomes" id="UP000694426">
    <property type="component" value="Unplaced"/>
</dbReference>
<dbReference type="SUPFAM" id="SSF54695">
    <property type="entry name" value="POZ domain"/>
    <property type="match status" value="1"/>
</dbReference>
<accession>A0A8B9I5G6</accession>
<feature type="compositionally biased region" description="Low complexity" evidence="3">
    <location>
        <begin position="72"/>
        <end position="81"/>
    </location>
</feature>
<name>A0A8B9I5G6_9AVES</name>
<dbReference type="SMART" id="SM00612">
    <property type="entry name" value="Kelch"/>
    <property type="match status" value="6"/>
</dbReference>
<dbReference type="CDD" id="cd18450">
    <property type="entry name" value="BACK_KLHL10"/>
    <property type="match status" value="1"/>
</dbReference>
<dbReference type="Ensembl" id="ENSABRT00000014822.1">
    <property type="protein sequence ID" value="ENSABRP00000010362.1"/>
    <property type="gene ID" value="ENSABRG00000009322.1"/>
</dbReference>
<protein>
    <submittedName>
        <fullName evidence="5">Kelch like family member 10</fullName>
    </submittedName>
</protein>
<feature type="region of interest" description="Disordered" evidence="3">
    <location>
        <begin position="59"/>
        <end position="82"/>
    </location>
</feature>
<dbReference type="PROSITE" id="PS50097">
    <property type="entry name" value="BTB"/>
    <property type="match status" value="1"/>
</dbReference>
<dbReference type="InterPro" id="IPR011705">
    <property type="entry name" value="BACK"/>
</dbReference>
<dbReference type="PIRSF" id="PIRSF037037">
    <property type="entry name" value="Kelch-like_protein_gigaxonin"/>
    <property type="match status" value="1"/>
</dbReference>
<reference evidence="5" key="1">
    <citation type="submission" date="2025-08" db="UniProtKB">
        <authorList>
            <consortium name="Ensembl"/>
        </authorList>
    </citation>
    <scope>IDENTIFICATION</scope>
</reference>
<dbReference type="GO" id="GO:0007286">
    <property type="term" value="P:spermatid development"/>
    <property type="evidence" value="ECO:0007669"/>
    <property type="project" value="Ensembl"/>
</dbReference>
<keyword evidence="2" id="KW-0677">Repeat</keyword>
<dbReference type="GO" id="GO:0048808">
    <property type="term" value="P:male genitalia morphogenesis"/>
    <property type="evidence" value="ECO:0007669"/>
    <property type="project" value="Ensembl"/>
</dbReference>
<dbReference type="GO" id="GO:0008584">
    <property type="term" value="P:male gonad development"/>
    <property type="evidence" value="ECO:0007669"/>
    <property type="project" value="Ensembl"/>
</dbReference>
<dbReference type="InterPro" id="IPR011333">
    <property type="entry name" value="SKP1/BTB/POZ_sf"/>
</dbReference>